<evidence type="ECO:0000313" key="4">
    <source>
        <dbReference type="Proteomes" id="UP000292262"/>
    </source>
</evidence>
<keyword evidence="1" id="KW-0732">Signal</keyword>
<keyword evidence="4" id="KW-1185">Reference proteome</keyword>
<accession>A0A4Q7P0Z8</accession>
<evidence type="ECO:0000256" key="1">
    <source>
        <dbReference type="ARBA" id="ARBA00022729"/>
    </source>
</evidence>
<protein>
    <submittedName>
        <fullName evidence="3">Putative secreted protein (Por secretion system target)</fullName>
    </submittedName>
</protein>
<comment type="caution">
    <text evidence="3">The sequence shown here is derived from an EMBL/GenBank/DDBJ whole genome shotgun (WGS) entry which is preliminary data.</text>
</comment>
<proteinExistence type="predicted"/>
<dbReference type="Proteomes" id="UP000292262">
    <property type="component" value="Unassembled WGS sequence"/>
</dbReference>
<dbReference type="AlphaFoldDB" id="A0A4Q7P0Z8"/>
<dbReference type="EMBL" id="SGXE01000002">
    <property type="protein sequence ID" value="RZS93486.1"/>
    <property type="molecule type" value="Genomic_DNA"/>
</dbReference>
<dbReference type="InterPro" id="IPR026444">
    <property type="entry name" value="Secre_tail"/>
</dbReference>
<evidence type="ECO:0000313" key="3">
    <source>
        <dbReference type="EMBL" id="RZS93486.1"/>
    </source>
</evidence>
<dbReference type="Pfam" id="PF18962">
    <property type="entry name" value="Por_Secre_tail"/>
    <property type="match status" value="1"/>
</dbReference>
<dbReference type="NCBIfam" id="TIGR04183">
    <property type="entry name" value="Por_Secre_tail"/>
    <property type="match status" value="1"/>
</dbReference>
<dbReference type="RefSeq" id="WP_130286614.1">
    <property type="nucleotide sequence ID" value="NZ_SGXE01000002.1"/>
</dbReference>
<gene>
    <name evidence="3" type="ORF">EV197_2065</name>
</gene>
<name>A0A4Q7P0Z8_9FLAO</name>
<reference evidence="3 4" key="1">
    <citation type="submission" date="2019-02" db="EMBL/GenBank/DDBJ databases">
        <title>Genomic Encyclopedia of Type Strains, Phase IV (KMG-IV): sequencing the most valuable type-strain genomes for metagenomic binning, comparative biology and taxonomic classification.</title>
        <authorList>
            <person name="Goeker M."/>
        </authorList>
    </citation>
    <scope>NUCLEOTIDE SEQUENCE [LARGE SCALE GENOMIC DNA]</scope>
    <source>
        <strain evidence="3 4">DSM 17196</strain>
    </source>
</reference>
<sequence length="107" mass="12256">MKKLVLLFSILCFFSFSNDNDNDKIIYEIEPTLTSDWIMIKTYPEKQVVNVKIMDLSGFLRIEKEVHMDKKIDVTSLPNGTYIVKISSDQHAQIAQFVKGGDAVTVR</sequence>
<dbReference type="OrthoDB" id="1164240at2"/>
<feature type="domain" description="Secretion system C-terminal sorting" evidence="2">
    <location>
        <begin position="35"/>
        <end position="95"/>
    </location>
</feature>
<organism evidence="3 4">
    <name type="scientific">Aquimarina brevivitae</name>
    <dbReference type="NCBI Taxonomy" id="323412"/>
    <lineage>
        <taxon>Bacteria</taxon>
        <taxon>Pseudomonadati</taxon>
        <taxon>Bacteroidota</taxon>
        <taxon>Flavobacteriia</taxon>
        <taxon>Flavobacteriales</taxon>
        <taxon>Flavobacteriaceae</taxon>
        <taxon>Aquimarina</taxon>
    </lineage>
</organism>
<evidence type="ECO:0000259" key="2">
    <source>
        <dbReference type="Pfam" id="PF18962"/>
    </source>
</evidence>